<accession>A0A6A4FNN0</accession>
<protein>
    <recommendedName>
        <fullName evidence="3">Helicase-associated domain-containing protein</fullName>
    </recommendedName>
</protein>
<reference evidence="1 2" key="1">
    <citation type="submission" date="2018-08" db="EMBL/GenBank/DDBJ databases">
        <title>Genomic investigation of the strawberry pathogen Phytophthora fragariae indicates pathogenicity is determined by transcriptional variation in three key races.</title>
        <authorList>
            <person name="Adams T.M."/>
            <person name="Armitage A.D."/>
            <person name="Sobczyk M.K."/>
            <person name="Bates H.J."/>
            <person name="Dunwell J.M."/>
            <person name="Nellist C.F."/>
            <person name="Harrison R.J."/>
        </authorList>
    </citation>
    <scope>NUCLEOTIDE SEQUENCE [LARGE SCALE GENOMIC DNA]</scope>
    <source>
        <strain evidence="1 2">SCRP333</strain>
    </source>
</reference>
<dbReference type="EMBL" id="QXFT01000647">
    <property type="protein sequence ID" value="KAE9338837.1"/>
    <property type="molecule type" value="Genomic_DNA"/>
</dbReference>
<dbReference type="Proteomes" id="UP000434957">
    <property type="component" value="Unassembled WGS sequence"/>
</dbReference>
<dbReference type="AlphaFoldDB" id="A0A6A4FNN0"/>
<keyword evidence="2" id="KW-1185">Reference proteome</keyword>
<evidence type="ECO:0000313" key="1">
    <source>
        <dbReference type="EMBL" id="KAE9338837.1"/>
    </source>
</evidence>
<comment type="caution">
    <text evidence="1">The sequence shown here is derived from an EMBL/GenBank/DDBJ whole genome shotgun (WGS) entry which is preliminary data.</text>
</comment>
<gene>
    <name evidence="1" type="ORF">PR003_g11308</name>
</gene>
<organism evidence="1 2">
    <name type="scientific">Phytophthora rubi</name>
    <dbReference type="NCBI Taxonomy" id="129364"/>
    <lineage>
        <taxon>Eukaryota</taxon>
        <taxon>Sar</taxon>
        <taxon>Stramenopiles</taxon>
        <taxon>Oomycota</taxon>
        <taxon>Peronosporomycetes</taxon>
        <taxon>Peronosporales</taxon>
        <taxon>Peronosporaceae</taxon>
        <taxon>Phytophthora</taxon>
    </lineage>
</organism>
<evidence type="ECO:0000313" key="2">
    <source>
        <dbReference type="Proteomes" id="UP000434957"/>
    </source>
</evidence>
<name>A0A6A4FNN0_9STRA</name>
<dbReference type="PANTHER" id="PTHR37066:SF1">
    <property type="entry name" value="LNS2_PITP DOMAIN-CONTAINING PROTEIN"/>
    <property type="match status" value="1"/>
</dbReference>
<sequence length="453" mass="52828">MLRLVAARCQSRVRSACLAAPHSSALRASAAPSKYKNEAFPRFLSLDADTYRPPKAVYITSEEVWHRTVAPALRTFLALKKHLILPVAFVVPRDDDAWPRETWGYPLGKHAAWLRTCWRKGQPAPHFALRDLEEIDFAFDRSQYKWDHLIKPALRRYFELYGDTDVPQTFRIPTGDVAWPERLWGFSIGHRVFNIRHRGDFNPSGFYPTKKDQSAQIERDAAELEEIKFCYDSTTYDRDWRERVLPSLKVFRQEFGHCDVYRGFKVPDCPPWPKSAAGLPLGVIVNNIRIKKYYADQVARDDAELKEIEFVWDHAFAEWNDRIFAALKAFRQNHTDRHVPPRKFVVPSNDLWPEKAHGLKLGLAFTNIRSNSYYFDQFARTMDQLASLRLEVTITRAKWHQRVEPMLVTFEELHGHRDVPISFVVPSETPWNKSDWGIQLGRLKPKQRRWAGA</sequence>
<dbReference type="PANTHER" id="PTHR37066">
    <property type="entry name" value="HELICASE-ASSOCIATED"/>
    <property type="match status" value="1"/>
</dbReference>
<proteinExistence type="predicted"/>
<evidence type="ECO:0008006" key="3">
    <source>
        <dbReference type="Google" id="ProtNLM"/>
    </source>
</evidence>